<gene>
    <name evidence="2" type="ORF">HMPREF0654_00935</name>
</gene>
<organism evidence="2 3">
    <name type="scientific">Prevotella disiens DNF00882</name>
    <dbReference type="NCBI Taxonomy" id="1401075"/>
    <lineage>
        <taxon>Bacteria</taxon>
        <taxon>Pseudomonadati</taxon>
        <taxon>Bacteroidota</taxon>
        <taxon>Bacteroidia</taxon>
        <taxon>Bacteroidales</taxon>
        <taxon>Prevotellaceae</taxon>
        <taxon>Prevotella</taxon>
    </lineage>
</organism>
<protein>
    <recommendedName>
        <fullName evidence="4">Viral beta C/D like family protein</fullName>
    </recommendedName>
</protein>
<comment type="caution">
    <text evidence="2">The sequence shown here is derived from an EMBL/GenBank/DDBJ whole genome shotgun (WGS) entry which is preliminary data.</text>
</comment>
<accession>A0A096C6V1</accession>
<evidence type="ECO:0000256" key="1">
    <source>
        <dbReference type="SAM" id="Phobius"/>
    </source>
</evidence>
<evidence type="ECO:0000313" key="2">
    <source>
        <dbReference type="EMBL" id="KGF50677.1"/>
    </source>
</evidence>
<proteinExistence type="predicted"/>
<feature type="transmembrane region" description="Helical" evidence="1">
    <location>
        <begin position="72"/>
        <end position="93"/>
    </location>
</feature>
<dbReference type="AlphaFoldDB" id="A0A096C6V1"/>
<reference evidence="2 3" key="1">
    <citation type="submission" date="2014-07" db="EMBL/GenBank/DDBJ databases">
        <authorList>
            <person name="McCorrison J."/>
            <person name="Sanka R."/>
            <person name="Torralba M."/>
            <person name="Gillis M."/>
            <person name="Haft D.H."/>
            <person name="Methe B."/>
            <person name="Sutton G."/>
            <person name="Nelson K.E."/>
        </authorList>
    </citation>
    <scope>NUCLEOTIDE SEQUENCE [LARGE SCALE GENOMIC DNA]</scope>
    <source>
        <strain evidence="2 3">DNF00882</strain>
    </source>
</reference>
<keyword evidence="1" id="KW-1133">Transmembrane helix</keyword>
<dbReference type="Proteomes" id="UP000029538">
    <property type="component" value="Unassembled WGS sequence"/>
</dbReference>
<keyword evidence="1" id="KW-0472">Membrane</keyword>
<dbReference type="RefSeq" id="WP_036882010.1">
    <property type="nucleotide sequence ID" value="NZ_JRNR01000002.1"/>
</dbReference>
<keyword evidence="1" id="KW-0812">Transmembrane</keyword>
<name>A0A096C6V1_9BACT</name>
<dbReference type="EMBL" id="JRNR01000002">
    <property type="protein sequence ID" value="KGF50677.1"/>
    <property type="molecule type" value="Genomic_DNA"/>
</dbReference>
<sequence>MGIQYFQINCKYCSQRFGVQAENGKTVKCQCPFCGKENIVAAPLMSTENSEPAQKVKPQKAVHENQFGRKMVIGFLIFVGIIILLSTILYIVFKAMSN</sequence>
<evidence type="ECO:0008006" key="4">
    <source>
        <dbReference type="Google" id="ProtNLM"/>
    </source>
</evidence>
<evidence type="ECO:0000313" key="3">
    <source>
        <dbReference type="Proteomes" id="UP000029538"/>
    </source>
</evidence>